<dbReference type="InterPro" id="IPR000160">
    <property type="entry name" value="GGDEF_dom"/>
</dbReference>
<dbReference type="PROSITE" id="PS50887">
    <property type="entry name" value="GGDEF"/>
    <property type="match status" value="1"/>
</dbReference>
<dbReference type="Gene3D" id="3.30.70.270">
    <property type="match status" value="1"/>
</dbReference>
<feature type="transmembrane region" description="Helical" evidence="2">
    <location>
        <begin position="168"/>
        <end position="189"/>
    </location>
</feature>
<reference evidence="4 5" key="1">
    <citation type="submission" date="2018-09" db="EMBL/GenBank/DDBJ databases">
        <authorList>
            <person name="Wang Z."/>
        </authorList>
    </citation>
    <scope>NUCLEOTIDE SEQUENCE [LARGE SCALE GENOMIC DNA]</scope>
    <source>
        <strain evidence="4 5">ALS 81</strain>
    </source>
</reference>
<accession>A0A420E5R7</accession>
<sequence length="506" mass="57000">MAMLMALSVQANEPVQGQWLQHSTGNVSTSAKAYGFNYQFSGPVSLFAENPSVLVFSGSSAWEYATVRLLKDELIVFETSTGIMSDLDSDYFLRNDLKLPAISGDYLLVVDFESRFTITVPTLYLWSQSDYAGRTTPIAILTLLALGVLIALAIQYAVFSLGRIERSIAYYSAFVFLNIVFFANSNLVIKSFLGWNNFELSYAPILFSNVFYILFVNRLLRITPASDPKLWRLSRVILGVMIISIPIAFWNDTIANELNRVNVNLFLIYGLFCGIHRTRHRDRVGAWYLLANLTFVVFGIWSTLSTIGAPELFLQVEQIGLVGMTLESLLLAMIMAYKLHLVERQRISYLQQSEHALSLARSDSLTGIANRFAFDEVLPSQVEGTLLAMLDLDDLKKYNDVHGHQRGDHYIKSFANHLSKATRDSASLYRIGGDEFIILSTQLDEQSLKEIVQKVITQTRKSGFDAADASVGVALRETDQTVGQWIMLADQRMYHDKYSKRDQRSA</sequence>
<dbReference type="CDD" id="cd01949">
    <property type="entry name" value="GGDEF"/>
    <property type="match status" value="1"/>
</dbReference>
<dbReference type="AlphaFoldDB" id="A0A420E5R7"/>
<dbReference type="NCBIfam" id="TIGR00254">
    <property type="entry name" value="GGDEF"/>
    <property type="match status" value="1"/>
</dbReference>
<evidence type="ECO:0000313" key="5">
    <source>
        <dbReference type="Proteomes" id="UP000286482"/>
    </source>
</evidence>
<dbReference type="InterPro" id="IPR050469">
    <property type="entry name" value="Diguanylate_Cyclase"/>
</dbReference>
<feature type="transmembrane region" description="Helical" evidence="2">
    <location>
        <begin position="232"/>
        <end position="249"/>
    </location>
</feature>
<keyword evidence="5" id="KW-1185">Reference proteome</keyword>
<dbReference type="Proteomes" id="UP000286482">
    <property type="component" value="Unassembled WGS sequence"/>
</dbReference>
<dbReference type="InterPro" id="IPR011623">
    <property type="entry name" value="7TMR_DISM_rcpt_extracell_dom1"/>
</dbReference>
<dbReference type="GO" id="GO:0052621">
    <property type="term" value="F:diguanylate cyclase activity"/>
    <property type="evidence" value="ECO:0007669"/>
    <property type="project" value="UniProtKB-EC"/>
</dbReference>
<dbReference type="GO" id="GO:0005886">
    <property type="term" value="C:plasma membrane"/>
    <property type="evidence" value="ECO:0007669"/>
    <property type="project" value="TreeGrafter"/>
</dbReference>
<dbReference type="GO" id="GO:0043709">
    <property type="term" value="P:cell adhesion involved in single-species biofilm formation"/>
    <property type="evidence" value="ECO:0007669"/>
    <property type="project" value="TreeGrafter"/>
</dbReference>
<feature type="transmembrane region" description="Helical" evidence="2">
    <location>
        <begin position="285"/>
        <end position="307"/>
    </location>
</feature>
<dbReference type="GO" id="GO:1902201">
    <property type="term" value="P:negative regulation of bacterial-type flagellum-dependent cell motility"/>
    <property type="evidence" value="ECO:0007669"/>
    <property type="project" value="TreeGrafter"/>
</dbReference>
<organism evidence="4 5">
    <name type="scientific">Alginatibacterium sediminis</name>
    <dbReference type="NCBI Taxonomy" id="2164068"/>
    <lineage>
        <taxon>Bacteria</taxon>
        <taxon>Pseudomonadati</taxon>
        <taxon>Pseudomonadota</taxon>
        <taxon>Gammaproteobacteria</taxon>
        <taxon>Alteromonadales</taxon>
        <taxon>Alteromonadaceae</taxon>
        <taxon>Alginatibacterium</taxon>
    </lineage>
</organism>
<evidence type="ECO:0000259" key="3">
    <source>
        <dbReference type="PROSITE" id="PS50887"/>
    </source>
</evidence>
<feature type="transmembrane region" description="Helical" evidence="2">
    <location>
        <begin position="319"/>
        <end position="337"/>
    </location>
</feature>
<dbReference type="EMBL" id="RAQO01000012">
    <property type="protein sequence ID" value="RKF13133.1"/>
    <property type="molecule type" value="Genomic_DNA"/>
</dbReference>
<feature type="domain" description="GGDEF" evidence="3">
    <location>
        <begin position="383"/>
        <end position="506"/>
    </location>
</feature>
<feature type="transmembrane region" description="Helical" evidence="2">
    <location>
        <begin position="261"/>
        <end position="278"/>
    </location>
</feature>
<dbReference type="Pfam" id="PF07695">
    <property type="entry name" value="7TMR-DISM_7TM"/>
    <property type="match status" value="1"/>
</dbReference>
<dbReference type="PANTHER" id="PTHR45138">
    <property type="entry name" value="REGULATORY COMPONENTS OF SENSORY TRANSDUCTION SYSTEM"/>
    <property type="match status" value="1"/>
</dbReference>
<proteinExistence type="predicted"/>
<name>A0A420E5R7_9ALTE</name>
<dbReference type="PANTHER" id="PTHR45138:SF24">
    <property type="entry name" value="DIGUANYLATE CYCLASE DGCC-RELATED"/>
    <property type="match status" value="1"/>
</dbReference>
<feature type="transmembrane region" description="Helical" evidence="2">
    <location>
        <begin position="201"/>
        <end position="220"/>
    </location>
</feature>
<keyword evidence="2" id="KW-0472">Membrane</keyword>
<dbReference type="InterPro" id="IPR043128">
    <property type="entry name" value="Rev_trsase/Diguanyl_cyclase"/>
</dbReference>
<comment type="caution">
    <text evidence="4">The sequence shown here is derived from an EMBL/GenBank/DDBJ whole genome shotgun (WGS) entry which is preliminary data.</text>
</comment>
<dbReference type="Pfam" id="PF00990">
    <property type="entry name" value="GGDEF"/>
    <property type="match status" value="1"/>
</dbReference>
<keyword evidence="2" id="KW-0812">Transmembrane</keyword>
<evidence type="ECO:0000256" key="2">
    <source>
        <dbReference type="SAM" id="Phobius"/>
    </source>
</evidence>
<evidence type="ECO:0000256" key="1">
    <source>
        <dbReference type="ARBA" id="ARBA00012528"/>
    </source>
</evidence>
<dbReference type="InterPro" id="IPR029787">
    <property type="entry name" value="Nucleotide_cyclase"/>
</dbReference>
<evidence type="ECO:0000313" key="4">
    <source>
        <dbReference type="EMBL" id="RKF13133.1"/>
    </source>
</evidence>
<protein>
    <recommendedName>
        <fullName evidence="1">diguanylate cyclase</fullName>
        <ecNumber evidence="1">2.7.7.65</ecNumber>
    </recommendedName>
</protein>
<dbReference type="SUPFAM" id="SSF55073">
    <property type="entry name" value="Nucleotide cyclase"/>
    <property type="match status" value="1"/>
</dbReference>
<keyword evidence="2" id="KW-1133">Transmembrane helix</keyword>
<gene>
    <name evidence="4" type="ORF">DBZ36_18885</name>
</gene>
<dbReference type="SMART" id="SM00267">
    <property type="entry name" value="GGDEF"/>
    <property type="match status" value="1"/>
</dbReference>
<feature type="transmembrane region" description="Helical" evidence="2">
    <location>
        <begin position="138"/>
        <end position="161"/>
    </location>
</feature>
<dbReference type="EC" id="2.7.7.65" evidence="1"/>